<dbReference type="InterPro" id="IPR011701">
    <property type="entry name" value="MFS"/>
</dbReference>
<dbReference type="PROSITE" id="PS50850">
    <property type="entry name" value="MFS"/>
    <property type="match status" value="1"/>
</dbReference>
<feature type="transmembrane region" description="Helical" evidence="6">
    <location>
        <begin position="367"/>
        <end position="385"/>
    </location>
</feature>
<dbReference type="GO" id="GO:0022857">
    <property type="term" value="F:transmembrane transporter activity"/>
    <property type="evidence" value="ECO:0007669"/>
    <property type="project" value="InterPro"/>
</dbReference>
<evidence type="ECO:0000313" key="9">
    <source>
        <dbReference type="Proteomes" id="UP000235739"/>
    </source>
</evidence>
<evidence type="ECO:0000256" key="6">
    <source>
        <dbReference type="SAM" id="Phobius"/>
    </source>
</evidence>
<keyword evidence="4 6" id="KW-1133">Transmembrane helix</keyword>
<dbReference type="PANTHER" id="PTHR23513">
    <property type="entry name" value="INTEGRAL MEMBRANE EFFLUX PROTEIN-RELATED"/>
    <property type="match status" value="1"/>
</dbReference>
<evidence type="ECO:0000256" key="4">
    <source>
        <dbReference type="ARBA" id="ARBA00022989"/>
    </source>
</evidence>
<feature type="transmembrane region" description="Helical" evidence="6">
    <location>
        <begin position="88"/>
        <end position="117"/>
    </location>
</feature>
<dbReference type="Pfam" id="PF07690">
    <property type="entry name" value="MFS_1"/>
    <property type="match status" value="1"/>
</dbReference>
<feature type="transmembrane region" description="Helical" evidence="6">
    <location>
        <begin position="391"/>
        <end position="411"/>
    </location>
</feature>
<keyword evidence="3 6" id="KW-0812">Transmembrane</keyword>
<organism evidence="8 9">
    <name type="scientific">Glutamicibacter arilaitensis</name>
    <dbReference type="NCBI Taxonomy" id="256701"/>
    <lineage>
        <taxon>Bacteria</taxon>
        <taxon>Bacillati</taxon>
        <taxon>Actinomycetota</taxon>
        <taxon>Actinomycetes</taxon>
        <taxon>Micrococcales</taxon>
        <taxon>Micrococcaceae</taxon>
        <taxon>Glutamicibacter</taxon>
    </lineage>
</organism>
<dbReference type="SUPFAM" id="SSF103473">
    <property type="entry name" value="MFS general substrate transporter"/>
    <property type="match status" value="1"/>
</dbReference>
<protein>
    <submittedName>
        <fullName evidence="8">MFS transporter</fullName>
    </submittedName>
</protein>
<feature type="transmembrane region" description="Helical" evidence="6">
    <location>
        <begin position="268"/>
        <end position="286"/>
    </location>
</feature>
<dbReference type="PANTHER" id="PTHR23513:SF6">
    <property type="entry name" value="MAJOR FACILITATOR SUPERFAMILY ASSOCIATED DOMAIN-CONTAINING PROTEIN"/>
    <property type="match status" value="1"/>
</dbReference>
<reference evidence="8 9" key="1">
    <citation type="journal article" date="2017" name="Elife">
        <title>Extensive horizontal gene transfer in cheese-associated bacteria.</title>
        <authorList>
            <person name="Bonham K.S."/>
            <person name="Wolfe B.E."/>
            <person name="Dutton R.J."/>
        </authorList>
    </citation>
    <scope>NUCLEOTIDE SEQUENCE [LARGE SCALE GENOMIC DNA]</scope>
    <source>
        <strain evidence="8 9">JB182</strain>
    </source>
</reference>
<comment type="subcellular location">
    <subcellularLocation>
        <location evidence="1">Cell membrane</location>
        <topology evidence="1">Multi-pass membrane protein</topology>
    </subcellularLocation>
</comment>
<feature type="transmembrane region" description="Helical" evidence="6">
    <location>
        <begin position="232"/>
        <end position="256"/>
    </location>
</feature>
<dbReference type="GeneID" id="303184563"/>
<dbReference type="Proteomes" id="UP000235739">
    <property type="component" value="Unassembled WGS sequence"/>
</dbReference>
<dbReference type="OMA" id="WALAGWQ"/>
<dbReference type="GO" id="GO:0005886">
    <property type="term" value="C:plasma membrane"/>
    <property type="evidence" value="ECO:0007669"/>
    <property type="project" value="UniProtKB-SubCell"/>
</dbReference>
<dbReference type="AlphaFoldDB" id="A0A2N7S6A0"/>
<dbReference type="InterPro" id="IPR036259">
    <property type="entry name" value="MFS_trans_sf"/>
</dbReference>
<evidence type="ECO:0000256" key="3">
    <source>
        <dbReference type="ARBA" id="ARBA00022692"/>
    </source>
</evidence>
<sequence>MTTESQGKIQGAQRLLLGSNATDAAGRSLVDITIDLVFVGTLGATAMHMGLLNMLSSLAFVIASLPAGHLVDKYSALRVLRIGLGTKFALLICLALLAFTGTLSIPLGMLLCTLLGICNVFSETSQTTAVPQLIEEDPAHRTSSISKLIARLSAADQTMTVVIPAVAGTGFTLLGAPAMLGLATGLALLGLLLALRVRSYRQQLGAGPSDAAPKQKAKVLSGLQYLAKHRTLMAITLAVALANLGLAIGSAVEAIFIIKDLGFGELGYGLLASVGGAGGLVGAALAGRISGAYSPAKLLVFTGSAQALLAGCVLLAAFTTEAISLILLIVQALGWGVAALMFNIASSSWVVDIVPEELLGRVLSARRLFTFGAVPLGGLLGGWLGSSFGTTAGLIGWVCATSLAVLCFLLMRSSATR</sequence>
<keyword evidence="5 6" id="KW-0472">Membrane</keyword>
<keyword evidence="2" id="KW-1003">Cell membrane</keyword>
<feature type="domain" description="Major facilitator superfamily (MFS) profile" evidence="7">
    <location>
        <begin position="231"/>
        <end position="417"/>
    </location>
</feature>
<gene>
    <name evidence="8" type="ORF">CIK84_09040</name>
</gene>
<proteinExistence type="predicted"/>
<name>A0A2N7S6A0_9MICC</name>
<evidence type="ECO:0000259" key="7">
    <source>
        <dbReference type="PROSITE" id="PS50850"/>
    </source>
</evidence>
<feature type="transmembrane region" description="Helical" evidence="6">
    <location>
        <begin position="174"/>
        <end position="195"/>
    </location>
</feature>
<feature type="transmembrane region" description="Helical" evidence="6">
    <location>
        <begin position="298"/>
        <end position="319"/>
    </location>
</feature>
<dbReference type="RefSeq" id="WP_013348319.1">
    <property type="nucleotide sequence ID" value="NZ_JABUYH010000023.1"/>
</dbReference>
<evidence type="ECO:0000313" key="8">
    <source>
        <dbReference type="EMBL" id="PMQ21656.1"/>
    </source>
</evidence>
<evidence type="ECO:0000256" key="5">
    <source>
        <dbReference type="ARBA" id="ARBA00023136"/>
    </source>
</evidence>
<dbReference type="EMBL" id="PNQX01000001">
    <property type="protein sequence ID" value="PMQ21656.1"/>
    <property type="molecule type" value="Genomic_DNA"/>
</dbReference>
<dbReference type="InterPro" id="IPR020846">
    <property type="entry name" value="MFS_dom"/>
</dbReference>
<evidence type="ECO:0000256" key="1">
    <source>
        <dbReference type="ARBA" id="ARBA00004651"/>
    </source>
</evidence>
<accession>A0A2N7S6A0</accession>
<dbReference type="Gene3D" id="1.20.1250.20">
    <property type="entry name" value="MFS general substrate transporter like domains"/>
    <property type="match status" value="2"/>
</dbReference>
<feature type="transmembrane region" description="Helical" evidence="6">
    <location>
        <begin position="325"/>
        <end position="346"/>
    </location>
</feature>
<feature type="transmembrane region" description="Helical" evidence="6">
    <location>
        <begin position="46"/>
        <end position="67"/>
    </location>
</feature>
<evidence type="ECO:0000256" key="2">
    <source>
        <dbReference type="ARBA" id="ARBA00022475"/>
    </source>
</evidence>
<comment type="caution">
    <text evidence="8">The sequence shown here is derived from an EMBL/GenBank/DDBJ whole genome shotgun (WGS) entry which is preliminary data.</text>
</comment>